<dbReference type="GO" id="GO:0016020">
    <property type="term" value="C:membrane"/>
    <property type="evidence" value="ECO:0007669"/>
    <property type="project" value="UniProtKB-SubCell"/>
</dbReference>
<evidence type="ECO:0000256" key="9">
    <source>
        <dbReference type="ARBA" id="ARBA00031586"/>
    </source>
</evidence>
<evidence type="ECO:0000256" key="3">
    <source>
        <dbReference type="ARBA" id="ARBA00016612"/>
    </source>
</evidence>
<keyword evidence="5" id="KW-1278">Translocase</keyword>
<accession>A0A344A2N0</accession>
<keyword evidence="4 11" id="KW-0812">Transmembrane</keyword>
<evidence type="ECO:0000256" key="1">
    <source>
        <dbReference type="ARBA" id="ARBA00004141"/>
    </source>
</evidence>
<organism evidence="12">
    <name type="scientific">Pariaconus pele</name>
    <dbReference type="NCBI Taxonomy" id="1950172"/>
    <lineage>
        <taxon>Eukaryota</taxon>
        <taxon>Metazoa</taxon>
        <taxon>Ecdysozoa</taxon>
        <taxon>Arthropoda</taxon>
        <taxon>Hexapoda</taxon>
        <taxon>Insecta</taxon>
        <taxon>Pterygota</taxon>
        <taxon>Neoptera</taxon>
        <taxon>Paraneoptera</taxon>
        <taxon>Hemiptera</taxon>
        <taxon>Sternorrhyncha</taxon>
        <taxon>Psylloidea</taxon>
        <taxon>Triozidae</taxon>
        <taxon>Pariaconus</taxon>
    </lineage>
</organism>
<comment type="subcellular location">
    <subcellularLocation>
        <location evidence="1">Membrane</location>
        <topology evidence="1">Multi-pass membrane protein</topology>
    </subcellularLocation>
</comment>
<dbReference type="EMBL" id="MG989233">
    <property type="protein sequence ID" value="AWU49021.1"/>
    <property type="molecule type" value="Genomic_DNA"/>
</dbReference>
<keyword evidence="12" id="KW-0496">Mitochondrion</keyword>
<sequence>MVVSLSCYFMLLVGCLCFFKLSSHILMMLLNLELLSLIILLMMVEFLSLFSYDLTVIIYLIIIMVCEAVIGLVLLTLYIRTHGSDYLKSLTLLMC</sequence>
<comment type="catalytic activity">
    <reaction evidence="10">
        <text>a ubiquinone + NADH + 5 H(+)(in) = a ubiquinol + NAD(+) + 4 H(+)(out)</text>
        <dbReference type="Rhea" id="RHEA:29091"/>
        <dbReference type="Rhea" id="RHEA-COMP:9565"/>
        <dbReference type="Rhea" id="RHEA-COMP:9566"/>
        <dbReference type="ChEBI" id="CHEBI:15378"/>
        <dbReference type="ChEBI" id="CHEBI:16389"/>
        <dbReference type="ChEBI" id="CHEBI:17976"/>
        <dbReference type="ChEBI" id="CHEBI:57540"/>
        <dbReference type="ChEBI" id="CHEBI:57945"/>
        <dbReference type="EC" id="7.1.1.2"/>
    </reaction>
</comment>
<evidence type="ECO:0000313" key="12">
    <source>
        <dbReference type="EMBL" id="AWU49021.1"/>
    </source>
</evidence>
<proteinExistence type="inferred from homology"/>
<evidence type="ECO:0000256" key="7">
    <source>
        <dbReference type="ARBA" id="ARBA00023027"/>
    </source>
</evidence>
<gene>
    <name evidence="12" type="primary">nad4l</name>
</gene>
<dbReference type="Pfam" id="PF00420">
    <property type="entry name" value="Oxidored_q2"/>
    <property type="match status" value="1"/>
</dbReference>
<comment type="similarity">
    <text evidence="2">Belongs to the complex I subunit 4L family.</text>
</comment>
<keyword evidence="8 11" id="KW-0472">Membrane</keyword>
<geneLocation type="mitochondrion" evidence="12"/>
<dbReference type="AlphaFoldDB" id="A0A344A2N0"/>
<evidence type="ECO:0000256" key="5">
    <source>
        <dbReference type="ARBA" id="ARBA00022967"/>
    </source>
</evidence>
<evidence type="ECO:0000256" key="8">
    <source>
        <dbReference type="ARBA" id="ARBA00023136"/>
    </source>
</evidence>
<keyword evidence="7" id="KW-0520">NAD</keyword>
<evidence type="ECO:0000256" key="11">
    <source>
        <dbReference type="SAM" id="Phobius"/>
    </source>
</evidence>
<name>A0A344A2N0_9HEMI</name>
<feature type="transmembrane region" description="Helical" evidence="11">
    <location>
        <begin position="6"/>
        <end position="22"/>
    </location>
</feature>
<reference evidence="12" key="1">
    <citation type="submission" date="2018-02" db="EMBL/GenBank/DDBJ databases">
        <title>Resolving the psyllid tree of life: Phylogenomic analysis of the superfamily Psylloidea (Hemiptera).</title>
        <authorList>
            <person name="Percy D.M."/>
            <person name="Sveinsson S."/>
            <person name="Lemmon A.R."/>
            <person name="Lemmon E.M."/>
            <person name="Ouvrard D."/>
            <person name="Burckhardt D."/>
        </authorList>
    </citation>
    <scope>NUCLEOTIDE SEQUENCE</scope>
    <source>
        <strain evidence="12">DP2.idba.185_circ</strain>
    </source>
</reference>
<evidence type="ECO:0000256" key="10">
    <source>
        <dbReference type="ARBA" id="ARBA00049551"/>
    </source>
</evidence>
<keyword evidence="6 11" id="KW-1133">Transmembrane helix</keyword>
<evidence type="ECO:0000256" key="6">
    <source>
        <dbReference type="ARBA" id="ARBA00022989"/>
    </source>
</evidence>
<feature type="transmembrane region" description="Helical" evidence="11">
    <location>
        <begin position="29"/>
        <end position="50"/>
    </location>
</feature>
<dbReference type="InterPro" id="IPR039428">
    <property type="entry name" value="NUOK/Mnh_C1-like"/>
</dbReference>
<protein>
    <recommendedName>
        <fullName evidence="3">NADH-ubiquinone oxidoreductase chain 4L</fullName>
    </recommendedName>
    <alternativeName>
        <fullName evidence="9">NADH dehydrogenase subunit 4L</fullName>
    </alternativeName>
</protein>
<evidence type="ECO:0000256" key="2">
    <source>
        <dbReference type="ARBA" id="ARBA00010519"/>
    </source>
</evidence>
<dbReference type="Gene3D" id="1.10.287.3510">
    <property type="match status" value="1"/>
</dbReference>
<dbReference type="GO" id="GO:0008137">
    <property type="term" value="F:NADH dehydrogenase (ubiquinone) activity"/>
    <property type="evidence" value="ECO:0007669"/>
    <property type="project" value="UniProtKB-EC"/>
</dbReference>
<evidence type="ECO:0000256" key="4">
    <source>
        <dbReference type="ARBA" id="ARBA00022692"/>
    </source>
</evidence>
<feature type="transmembrane region" description="Helical" evidence="11">
    <location>
        <begin position="56"/>
        <end position="79"/>
    </location>
</feature>